<proteinExistence type="predicted"/>
<protein>
    <submittedName>
        <fullName evidence="3">Putative repeat protein (TIGR01451 family)</fullName>
    </submittedName>
</protein>
<feature type="domain" description="DUF11" evidence="2">
    <location>
        <begin position="542"/>
        <end position="628"/>
    </location>
</feature>
<dbReference type="Proteomes" id="UP000578449">
    <property type="component" value="Unassembled WGS sequence"/>
</dbReference>
<dbReference type="InterPro" id="IPR024079">
    <property type="entry name" value="MetalloPept_cat_dom_sf"/>
</dbReference>
<comment type="caution">
    <text evidence="3">The sequence shown here is derived from an EMBL/GenBank/DDBJ whole genome shotgun (WGS) entry which is preliminary data.</text>
</comment>
<evidence type="ECO:0000259" key="2">
    <source>
        <dbReference type="Pfam" id="PF01345"/>
    </source>
</evidence>
<dbReference type="SUPFAM" id="SSF55486">
    <property type="entry name" value="Metalloproteases ('zincins'), catalytic domain"/>
    <property type="match status" value="1"/>
</dbReference>
<name>A0A840PG87_9ACTN</name>
<dbReference type="InterPro" id="IPR047589">
    <property type="entry name" value="DUF11_rpt"/>
</dbReference>
<dbReference type="InterPro" id="IPR051172">
    <property type="entry name" value="Chlamydia_OmcB"/>
</dbReference>
<dbReference type="RefSeq" id="WP_185054707.1">
    <property type="nucleotide sequence ID" value="NZ_BAABIX010000002.1"/>
</dbReference>
<dbReference type="AlphaFoldDB" id="A0A840PG87"/>
<dbReference type="InterPro" id="IPR013783">
    <property type="entry name" value="Ig-like_fold"/>
</dbReference>
<dbReference type="EMBL" id="JACHGN010000020">
    <property type="protein sequence ID" value="MBB5137816.1"/>
    <property type="molecule type" value="Genomic_DNA"/>
</dbReference>
<feature type="chain" id="PRO_5032439730" evidence="1">
    <location>
        <begin position="31"/>
        <end position="923"/>
    </location>
</feature>
<evidence type="ECO:0000313" key="3">
    <source>
        <dbReference type="EMBL" id="MBB5137816.1"/>
    </source>
</evidence>
<keyword evidence="1" id="KW-0732">Signal</keyword>
<dbReference type="PANTHER" id="PTHR34819">
    <property type="entry name" value="LARGE CYSTEINE-RICH PERIPLASMIC PROTEIN OMCB"/>
    <property type="match status" value="1"/>
</dbReference>
<gene>
    <name evidence="3" type="ORF">HNP84_007569</name>
</gene>
<reference evidence="3 4" key="1">
    <citation type="submission" date="2020-08" db="EMBL/GenBank/DDBJ databases">
        <title>Genomic Encyclopedia of Type Strains, Phase IV (KMG-IV): sequencing the most valuable type-strain genomes for metagenomic binning, comparative biology and taxonomic classification.</title>
        <authorList>
            <person name="Goeker M."/>
        </authorList>
    </citation>
    <scope>NUCLEOTIDE SEQUENCE [LARGE SCALE GENOMIC DNA]</scope>
    <source>
        <strain evidence="3 4">DSM 45615</strain>
    </source>
</reference>
<dbReference type="Pfam" id="PF01345">
    <property type="entry name" value="DUF11"/>
    <property type="match status" value="1"/>
</dbReference>
<dbReference type="InterPro" id="IPR001434">
    <property type="entry name" value="OmcB-like_DUF11"/>
</dbReference>
<keyword evidence="4" id="KW-1185">Reference proteome</keyword>
<dbReference type="Gene3D" id="2.60.40.10">
    <property type="entry name" value="Immunoglobulins"/>
    <property type="match status" value="1"/>
</dbReference>
<dbReference type="InterPro" id="IPR018247">
    <property type="entry name" value="EF_Hand_1_Ca_BS"/>
</dbReference>
<organism evidence="3 4">
    <name type="scientific">Thermocatellispora tengchongensis</name>
    <dbReference type="NCBI Taxonomy" id="1073253"/>
    <lineage>
        <taxon>Bacteria</taxon>
        <taxon>Bacillati</taxon>
        <taxon>Actinomycetota</taxon>
        <taxon>Actinomycetes</taxon>
        <taxon>Streptosporangiales</taxon>
        <taxon>Streptosporangiaceae</taxon>
        <taxon>Thermocatellispora</taxon>
    </lineage>
</organism>
<dbReference type="Gene3D" id="3.40.390.10">
    <property type="entry name" value="Collagenase (Catalytic Domain)"/>
    <property type="match status" value="1"/>
</dbReference>
<feature type="signal peptide" evidence="1">
    <location>
        <begin position="1"/>
        <end position="30"/>
    </location>
</feature>
<dbReference type="PROSITE" id="PS00018">
    <property type="entry name" value="EF_HAND_1"/>
    <property type="match status" value="1"/>
</dbReference>
<dbReference type="GO" id="GO:0008237">
    <property type="term" value="F:metallopeptidase activity"/>
    <property type="evidence" value="ECO:0007669"/>
    <property type="project" value="InterPro"/>
</dbReference>
<dbReference type="GO" id="GO:0005975">
    <property type="term" value="P:carbohydrate metabolic process"/>
    <property type="evidence" value="ECO:0007669"/>
    <property type="project" value="UniProtKB-ARBA"/>
</dbReference>
<evidence type="ECO:0000256" key="1">
    <source>
        <dbReference type="SAM" id="SignalP"/>
    </source>
</evidence>
<evidence type="ECO:0000313" key="4">
    <source>
        <dbReference type="Proteomes" id="UP000578449"/>
    </source>
</evidence>
<sequence>MHARQRGPVRTILVSLLVAAVALVPLPGHAAEPVRASCEFPAGGLFMMEGDSLPAEVAFTNDSDHAVVFRVVMRENFHYGPEHVVLSHVLGEGRAHQAEIDLGPAYGLGLGPADIVLDVETSDTGETAIATCTVTVRVLPLPDSDGDGLPDEWETKGIDYDKDGDVDFALHEEAVDPERKDVFVELDAMLCDRSDPATSFCRRPRTISPEAVGRAQWEFAEQGIALHVDRDVDPVSEIRFLRFDTKGPGGLDDFDDLKIGYPERPCDGTFGTRADRESSNCENILGAKRLVYHYGILAHALADRGTTSGYAETGDDSAATVADALRAGTALPGGNDFVITLGAWTDEMIARNGGLSAVQAGVFLHELGHNLGLQHGGADPINCKPHYLSVMNYLYQFPANLSQRTPDFQDEERGTLNEKGGLDETVAAVPGTENEVEPKSVVYGVGGVRHSGYADAAADWNGDGQYQTGVTADINHVRLGEDTTSCPASPDQTLSAWNDWEHARYNFRQSRMFADGAHKGASGAAGDEITGEAALSLNSPIDLAVTATVDKAEAGAGDTLTYTATATNKGPAAARRVALTGTPPDGPAVNRPLPDLAAGAEATETFTYTIPCGTPDAATLTGKVQVTGTNEYGSPEQGTLGDNTATASTTVRRPVLEVTATAAPAGNAGEAIGYTLAYRNTGGGPVTSATVTATLPAETYYSPPLDQGAGPRPDAVVRDADGTTTLRWDTGPIAAGAAAPAVAFTARPGLLHPEGATVSVPVSVRFADGGCSFTPAATSASTRITTVAPTRDPMLVTLWSLLPGLRTPEALARVQATDTRFDADADGALSQAEVADAFRLPLLQPRTLRAELLATYLNLATRRIDAGTAIDSLTARRLGLHTVRDAVRHARAALARPPHQDPLGHTAATVLLVEINSGVAARY</sequence>
<dbReference type="NCBIfam" id="TIGR01451">
    <property type="entry name" value="B_ant_repeat"/>
    <property type="match status" value="2"/>
</dbReference>
<accession>A0A840PG87</accession>